<accession>A0A1I7S241</accession>
<dbReference type="Gene3D" id="3.40.50.720">
    <property type="entry name" value="NAD(P)-binding Rossmann-like Domain"/>
    <property type="match status" value="1"/>
</dbReference>
<keyword evidence="3" id="KW-1185">Reference proteome</keyword>
<dbReference type="PANTHER" id="PTHR44147:SF2">
    <property type="entry name" value="DEHYDROGENASE_REDUCTASE SDR FAMILY MEMBER 1"/>
    <property type="match status" value="1"/>
</dbReference>
<protein>
    <submittedName>
        <fullName evidence="1">(pine wood nematode) hypothetical protein</fullName>
    </submittedName>
</protein>
<organism evidence="2 4">
    <name type="scientific">Bursaphelenchus xylophilus</name>
    <name type="common">Pinewood nematode worm</name>
    <name type="synonym">Aphelenchoides xylophilus</name>
    <dbReference type="NCBI Taxonomy" id="6326"/>
    <lineage>
        <taxon>Eukaryota</taxon>
        <taxon>Metazoa</taxon>
        <taxon>Ecdysozoa</taxon>
        <taxon>Nematoda</taxon>
        <taxon>Chromadorea</taxon>
        <taxon>Rhabditida</taxon>
        <taxon>Tylenchina</taxon>
        <taxon>Tylenchomorpha</taxon>
        <taxon>Aphelenchoidea</taxon>
        <taxon>Aphelenchoididae</taxon>
        <taxon>Bursaphelenchus</taxon>
    </lineage>
</organism>
<dbReference type="SMR" id="A0A1I7S241"/>
<dbReference type="EMBL" id="CAJFCV020000004">
    <property type="protein sequence ID" value="CAG9114937.1"/>
    <property type="molecule type" value="Genomic_DNA"/>
</dbReference>
<dbReference type="AlphaFoldDB" id="A0A1I7S241"/>
<evidence type="ECO:0000313" key="1">
    <source>
        <dbReference type="EMBL" id="CAD5225690.1"/>
    </source>
</evidence>
<dbReference type="OrthoDB" id="1933717at2759"/>
<sequence length="296" mass="32746">MSLRNKVVLVTGASKGVGKGIAEEFCENGATVIVTSRPDETKSTFYSTDTLEEFAERMCSIYTGKCIPIRCDHSKESDVINLFQTIEDGYGGIDILINNVFSASITCAQIAGKKFYEIPKLYEVFDEFFNVGLKNHLLCSSLAAKLMIKNKTKGLIATISSEGGGKYLFNTFYGIQKTACDRMAADIAHELKEKKITSVSFWPGAVATEMYHNFLSKSQDPAIVDLFSEIEHPRFVGKCLVKLVLDPDGLQKSGQILTSTDLAREYGLTDQSGNTPSRRQHKECDEFLSAANKLRQ</sequence>
<reference evidence="4" key="1">
    <citation type="submission" date="2016-11" db="UniProtKB">
        <authorList>
            <consortium name="WormBaseParasite"/>
        </authorList>
    </citation>
    <scope>IDENTIFICATION</scope>
</reference>
<dbReference type="PRINTS" id="PR00081">
    <property type="entry name" value="GDHRDH"/>
</dbReference>
<dbReference type="InterPro" id="IPR002347">
    <property type="entry name" value="SDR_fam"/>
</dbReference>
<dbReference type="Proteomes" id="UP000659654">
    <property type="component" value="Unassembled WGS sequence"/>
</dbReference>
<evidence type="ECO:0000313" key="2">
    <source>
        <dbReference type="Proteomes" id="UP000095284"/>
    </source>
</evidence>
<dbReference type="EMBL" id="CAJFDI010000004">
    <property type="protein sequence ID" value="CAD5225690.1"/>
    <property type="molecule type" value="Genomic_DNA"/>
</dbReference>
<reference evidence="1" key="2">
    <citation type="submission" date="2020-09" db="EMBL/GenBank/DDBJ databases">
        <authorList>
            <person name="Kikuchi T."/>
        </authorList>
    </citation>
    <scope>NUCLEOTIDE SEQUENCE</scope>
    <source>
        <strain evidence="1">Ka4C1</strain>
    </source>
</reference>
<dbReference type="SUPFAM" id="SSF51735">
    <property type="entry name" value="NAD(P)-binding Rossmann-fold domains"/>
    <property type="match status" value="1"/>
</dbReference>
<dbReference type="Pfam" id="PF00106">
    <property type="entry name" value="adh_short"/>
    <property type="match status" value="1"/>
</dbReference>
<dbReference type="WBParaSite" id="BXY_0707000.1">
    <property type="protein sequence ID" value="BXY_0707000.1"/>
    <property type="gene ID" value="BXY_0707000"/>
</dbReference>
<proteinExistence type="predicted"/>
<dbReference type="Proteomes" id="UP000095284">
    <property type="component" value="Unplaced"/>
</dbReference>
<dbReference type="PANTHER" id="PTHR44147">
    <property type="entry name" value="DEHYDROGENASE/REDUCTASE SDR FAMILY MEMBER 1"/>
    <property type="match status" value="1"/>
</dbReference>
<evidence type="ECO:0000313" key="4">
    <source>
        <dbReference type="WBParaSite" id="BXY_0707000.1"/>
    </source>
</evidence>
<evidence type="ECO:0000313" key="3">
    <source>
        <dbReference type="Proteomes" id="UP000659654"/>
    </source>
</evidence>
<dbReference type="InterPro" id="IPR036291">
    <property type="entry name" value="NAD(P)-bd_dom_sf"/>
</dbReference>
<gene>
    <name evidence="1" type="ORF">BXYJ_LOCUS8671</name>
</gene>
<dbReference type="eggNOG" id="KOG0725">
    <property type="taxonomic scope" value="Eukaryota"/>
</dbReference>
<name>A0A1I7S241_BURXY</name>
<dbReference type="Proteomes" id="UP000582659">
    <property type="component" value="Unassembled WGS sequence"/>
</dbReference>